<proteinExistence type="predicted"/>
<dbReference type="InterPro" id="IPR011047">
    <property type="entry name" value="Quinoprotein_ADH-like_sf"/>
</dbReference>
<reference evidence="2" key="1">
    <citation type="submission" date="2021-02" db="EMBL/GenBank/DDBJ databases">
        <title>Natronoglycomyces albus gen. nov., sp. nov, a haloalkaliphilic actinobacterium from a soda solonchak soil.</title>
        <authorList>
            <person name="Sorokin D.Y."/>
            <person name="Khijniak T.V."/>
            <person name="Zakharycheva A.P."/>
            <person name="Boueva O.V."/>
            <person name="Ariskina E.V."/>
            <person name="Hahnke R.L."/>
            <person name="Bunk B."/>
            <person name="Sproer C."/>
            <person name="Schumann P."/>
            <person name="Evtushenko L.I."/>
            <person name="Kublanov I.V."/>
        </authorList>
    </citation>
    <scope>NUCLEOTIDE SEQUENCE</scope>
    <source>
        <strain evidence="2">DSM 106290</strain>
    </source>
</reference>
<evidence type="ECO:0000313" key="3">
    <source>
        <dbReference type="Proteomes" id="UP000662939"/>
    </source>
</evidence>
<dbReference type="Gene3D" id="2.140.10.10">
    <property type="entry name" value="Quinoprotein alcohol dehydrogenase-like superfamily"/>
    <property type="match status" value="1"/>
</dbReference>
<feature type="transmembrane region" description="Helical" evidence="1">
    <location>
        <begin position="154"/>
        <end position="173"/>
    </location>
</feature>
<accession>A0A895XV87</accession>
<dbReference type="SUPFAM" id="SSF50998">
    <property type="entry name" value="Quinoprotein alcohol dehydrogenase-like"/>
    <property type="match status" value="1"/>
</dbReference>
<feature type="transmembrane region" description="Helical" evidence="1">
    <location>
        <begin position="78"/>
        <end position="97"/>
    </location>
</feature>
<gene>
    <name evidence="2" type="ORF">JQS30_01045</name>
</gene>
<dbReference type="RefSeq" id="WP_213171567.1">
    <property type="nucleotide sequence ID" value="NZ_CP070496.1"/>
</dbReference>
<evidence type="ECO:0000313" key="2">
    <source>
        <dbReference type="EMBL" id="QSB05558.1"/>
    </source>
</evidence>
<dbReference type="KEGG" id="nav:JQS30_01045"/>
<keyword evidence="1" id="KW-0812">Transmembrane</keyword>
<feature type="transmembrane region" description="Helical" evidence="1">
    <location>
        <begin position="109"/>
        <end position="133"/>
    </location>
</feature>
<evidence type="ECO:0000256" key="1">
    <source>
        <dbReference type="SAM" id="Phobius"/>
    </source>
</evidence>
<keyword evidence="1" id="KW-1133">Transmembrane helix</keyword>
<dbReference type="Proteomes" id="UP000662939">
    <property type="component" value="Chromosome"/>
</dbReference>
<name>A0A895XV87_9ACTN</name>
<dbReference type="AlphaFoldDB" id="A0A895XV87"/>
<dbReference type="SUPFAM" id="SSF82171">
    <property type="entry name" value="DPP6 N-terminal domain-like"/>
    <property type="match status" value="1"/>
</dbReference>
<dbReference type="EMBL" id="CP070496">
    <property type="protein sequence ID" value="QSB05558.1"/>
    <property type="molecule type" value="Genomic_DNA"/>
</dbReference>
<feature type="transmembrane region" description="Helical" evidence="1">
    <location>
        <begin position="51"/>
        <end position="71"/>
    </location>
</feature>
<feature type="transmembrane region" description="Helical" evidence="1">
    <location>
        <begin position="20"/>
        <end position="39"/>
    </location>
</feature>
<keyword evidence="3" id="KW-1185">Reference proteome</keyword>
<sequence>MPGGNLRREWGRPLARTAMMAGGVTALIAWIGLLIVAVFDDRTTRDSSGSIMMLGLVASTLGVGLALSIIAARSGLTVIITGVVLAVGAAAGGWAVYSAMPEAGPDAFITHRAGLAALAYGFGVIGGGLIALAPFTLPAQTHHTELSQRTRRHICVLAAAVVLLAAAALAPAMQSWAELANLEARTASENHQTTPVDVDDSDLDSAHFFAHSGEFMPTPHGLLRLDHPGDRSPQAVTMVDPLHDPTAELEAAGFLGWRGGGNDDDGERWYHRRWNWTISQEPLLSDDRSLLALTGQRADHSARWQTRVLDTATGRVAGTVSSQGGPPGQLVAVGESALVYSSNRGNEVVYRSFAGGGSWELDAEPGCSLEAAGMNSTVVAAALSCAPSPDRSEVEDHVLGIDAGTGEVVWDWVSPEGATITQENFLVAGDMLVINSRVEQRVTDGPFSARGFENNLRGIDLATGEVEWTQRRQQFGRTHTSACGGTLHMGFAPSSGEADAPATFHLAQCFADQDRIGSRMGVRTYQVNDGDRVWRSSVRLGFTPTEMDTARSWVTALPDGRVLTTTDRSLDRTRPDCRIYRMEDGKAVRIHIEGDDALPANWCHEAEVGWMHNGAVISYRTEDDGGVIVVR</sequence>
<organism evidence="2 3">
    <name type="scientific">Natronoglycomyces albus</name>
    <dbReference type="NCBI Taxonomy" id="2811108"/>
    <lineage>
        <taxon>Bacteria</taxon>
        <taxon>Bacillati</taxon>
        <taxon>Actinomycetota</taxon>
        <taxon>Actinomycetes</taxon>
        <taxon>Glycomycetales</taxon>
        <taxon>Glycomycetaceae</taxon>
        <taxon>Natronoglycomyces</taxon>
    </lineage>
</organism>
<keyword evidence="1" id="KW-0472">Membrane</keyword>
<protein>
    <submittedName>
        <fullName evidence="2">Uncharacterized protein</fullName>
    </submittedName>
</protein>